<evidence type="ECO:0000256" key="1">
    <source>
        <dbReference type="SAM" id="MobiDB-lite"/>
    </source>
</evidence>
<feature type="region of interest" description="Disordered" evidence="1">
    <location>
        <begin position="538"/>
        <end position="558"/>
    </location>
</feature>
<evidence type="ECO:0000313" key="3">
    <source>
        <dbReference type="Proteomes" id="UP000027265"/>
    </source>
</evidence>
<proteinExistence type="predicted"/>
<evidence type="ECO:0000313" key="2">
    <source>
        <dbReference type="EMBL" id="KDQ64917.1"/>
    </source>
</evidence>
<sequence length="697" mass="76125">MVDHNGFSPRILRDIDNGAVIASCTLDSSCWTIQNGAKIKLPHLQLSISIRPENATALSSSVSQQSLDCLAPSQNPVETSSISDLTSVYPAIPATSRLLCPAPSNKTSTEKQPRRSILKPATPSDTGQGLFILKAGLLGADPPKVIDDGEVLAGKKRKRGNAVRWTSPITQFKRFRPNPYEGDESEDVSMSELDGEDSGMDENVEEATGESTCTTTTVSNVPEPTVGQEDFGVIRDNSTTPHHSSPPTLPILPHGSSPPAVLPILPRHDISSRSYRRAIFNDLRHIMKALDVDMKAIAAKEGLVKGATTFNTSSPTPPPEASPSPIPYIDIHPSSSSSEVDDVERELEVATTFNTSSPILPLSEPPPSPPYIDIQPPSFNTEVDDAERELGADATFPSSTPTSPSLPSFDFDFRPSSPGTEVDDTDRELEAVCESIEDLTIPEKEGSSHFSIDNEPLGEPIEPMFERTEQKIITEESNENWGRLWSELFGDPEGTESDDEETGYEDEAPTLTWTRTIPQRNPMAILPAGNRNIPHDTGFRTSSSASTSKLKTAQGRPTREWRNAPFRSATGVKQTKKRIIDRKQAAVSKPVHPVHQEDKTKKALLTLQEAARGILEHLNGYGSKGQGQTLRILLNETRGDCEIVRPDLLEQSDLPAAMTAVIQHSLLHIPERERSDCKAIARQALEEIGKRIRGIKH</sequence>
<feature type="region of interest" description="Disordered" evidence="1">
    <location>
        <begin position="309"/>
        <end position="329"/>
    </location>
</feature>
<gene>
    <name evidence="2" type="ORF">JAAARDRAFT_28571</name>
</gene>
<dbReference type="HOGENOM" id="CLU_395367_0_0_1"/>
<keyword evidence="3" id="KW-1185">Reference proteome</keyword>
<dbReference type="InParanoid" id="A0A067QN18"/>
<feature type="region of interest" description="Disordered" evidence="1">
    <location>
        <begin position="99"/>
        <end position="123"/>
    </location>
</feature>
<feature type="region of interest" description="Disordered" evidence="1">
    <location>
        <begin position="393"/>
        <end position="426"/>
    </location>
</feature>
<reference evidence="3" key="1">
    <citation type="journal article" date="2014" name="Proc. Natl. Acad. Sci. U.S.A.">
        <title>Extensive sampling of basidiomycete genomes demonstrates inadequacy of the white-rot/brown-rot paradigm for wood decay fungi.</title>
        <authorList>
            <person name="Riley R."/>
            <person name="Salamov A.A."/>
            <person name="Brown D.W."/>
            <person name="Nagy L.G."/>
            <person name="Floudas D."/>
            <person name="Held B.W."/>
            <person name="Levasseur A."/>
            <person name="Lombard V."/>
            <person name="Morin E."/>
            <person name="Otillar R."/>
            <person name="Lindquist E.A."/>
            <person name="Sun H."/>
            <person name="LaButti K.M."/>
            <person name="Schmutz J."/>
            <person name="Jabbour D."/>
            <person name="Luo H."/>
            <person name="Baker S.E."/>
            <person name="Pisabarro A.G."/>
            <person name="Walton J.D."/>
            <person name="Blanchette R.A."/>
            <person name="Henrissat B."/>
            <person name="Martin F."/>
            <person name="Cullen D."/>
            <person name="Hibbett D.S."/>
            <person name="Grigoriev I.V."/>
        </authorList>
    </citation>
    <scope>NUCLEOTIDE SEQUENCE [LARGE SCALE GENOMIC DNA]</scope>
    <source>
        <strain evidence="3">MUCL 33604</strain>
    </source>
</reference>
<feature type="compositionally biased region" description="Low complexity" evidence="1">
    <location>
        <begin position="395"/>
        <end position="418"/>
    </location>
</feature>
<dbReference type="Proteomes" id="UP000027265">
    <property type="component" value="Unassembled WGS sequence"/>
</dbReference>
<protein>
    <submittedName>
        <fullName evidence="2">Uncharacterized protein</fullName>
    </submittedName>
</protein>
<feature type="compositionally biased region" description="Acidic residues" evidence="1">
    <location>
        <begin position="181"/>
        <end position="208"/>
    </location>
</feature>
<feature type="region of interest" description="Disordered" evidence="1">
    <location>
        <begin position="174"/>
        <end position="226"/>
    </location>
</feature>
<feature type="compositionally biased region" description="Pro residues" evidence="1">
    <location>
        <begin position="315"/>
        <end position="326"/>
    </location>
</feature>
<accession>A0A067QN18</accession>
<feature type="compositionally biased region" description="Low complexity" evidence="1">
    <location>
        <begin position="541"/>
        <end position="553"/>
    </location>
</feature>
<dbReference type="AlphaFoldDB" id="A0A067QN18"/>
<name>A0A067QN18_9AGAM</name>
<organism evidence="2 3">
    <name type="scientific">Jaapia argillacea MUCL 33604</name>
    <dbReference type="NCBI Taxonomy" id="933084"/>
    <lineage>
        <taxon>Eukaryota</taxon>
        <taxon>Fungi</taxon>
        <taxon>Dikarya</taxon>
        <taxon>Basidiomycota</taxon>
        <taxon>Agaricomycotina</taxon>
        <taxon>Agaricomycetes</taxon>
        <taxon>Agaricomycetidae</taxon>
        <taxon>Jaapiales</taxon>
        <taxon>Jaapiaceae</taxon>
        <taxon>Jaapia</taxon>
    </lineage>
</organism>
<dbReference type="EMBL" id="KL197709">
    <property type="protein sequence ID" value="KDQ64917.1"/>
    <property type="molecule type" value="Genomic_DNA"/>
</dbReference>